<proteinExistence type="predicted"/>
<feature type="domain" description="ATP-grasp" evidence="5">
    <location>
        <begin position="125"/>
        <end position="320"/>
    </location>
</feature>
<dbReference type="PANTHER" id="PTHR43585:SF2">
    <property type="entry name" value="ATP-GRASP ENZYME FSQD"/>
    <property type="match status" value="1"/>
</dbReference>
<accession>A0A418VQC9</accession>
<dbReference type="InterPro" id="IPR011761">
    <property type="entry name" value="ATP-grasp"/>
</dbReference>
<evidence type="ECO:0000256" key="1">
    <source>
        <dbReference type="ARBA" id="ARBA00022598"/>
    </source>
</evidence>
<evidence type="ECO:0000313" key="7">
    <source>
        <dbReference type="Proteomes" id="UP000283458"/>
    </source>
</evidence>
<keyword evidence="7" id="KW-1185">Reference proteome</keyword>
<dbReference type="GO" id="GO:0005524">
    <property type="term" value="F:ATP binding"/>
    <property type="evidence" value="ECO:0007669"/>
    <property type="project" value="UniProtKB-UniRule"/>
</dbReference>
<evidence type="ECO:0000259" key="5">
    <source>
        <dbReference type="PROSITE" id="PS50975"/>
    </source>
</evidence>
<dbReference type="PANTHER" id="PTHR43585">
    <property type="entry name" value="FUMIPYRROLE BIOSYNTHESIS PROTEIN C"/>
    <property type="match status" value="1"/>
</dbReference>
<evidence type="ECO:0000256" key="3">
    <source>
        <dbReference type="ARBA" id="ARBA00022840"/>
    </source>
</evidence>
<keyword evidence="1" id="KW-0436">Ligase</keyword>
<gene>
    <name evidence="6" type="ORF">D3877_25590</name>
</gene>
<dbReference type="GO" id="GO:0016874">
    <property type="term" value="F:ligase activity"/>
    <property type="evidence" value="ECO:0007669"/>
    <property type="project" value="UniProtKB-KW"/>
</dbReference>
<dbReference type="InterPro" id="IPR052032">
    <property type="entry name" value="ATP-dep_AA_Ligase"/>
</dbReference>
<dbReference type="EMBL" id="QYUL01000004">
    <property type="protein sequence ID" value="RJF78460.1"/>
    <property type="molecule type" value="Genomic_DNA"/>
</dbReference>
<dbReference type="InterPro" id="IPR003806">
    <property type="entry name" value="ATP-grasp_PylC-type"/>
</dbReference>
<dbReference type="Gene3D" id="3.30.470.20">
    <property type="entry name" value="ATP-grasp fold, B domain"/>
    <property type="match status" value="1"/>
</dbReference>
<dbReference type="SUPFAM" id="SSF56059">
    <property type="entry name" value="Glutathione synthetase ATP-binding domain-like"/>
    <property type="match status" value="1"/>
</dbReference>
<comment type="caution">
    <text evidence="6">The sequence shown here is derived from an EMBL/GenBank/DDBJ whole genome shotgun (WGS) entry which is preliminary data.</text>
</comment>
<protein>
    <submittedName>
        <fullName evidence="6">ATP-grasp domain-containing protein</fullName>
    </submittedName>
</protein>
<evidence type="ECO:0000313" key="6">
    <source>
        <dbReference type="EMBL" id="RJF78460.1"/>
    </source>
</evidence>
<dbReference type="Proteomes" id="UP000283458">
    <property type="component" value="Unassembled WGS sequence"/>
</dbReference>
<dbReference type="GO" id="GO:0046872">
    <property type="term" value="F:metal ion binding"/>
    <property type="evidence" value="ECO:0007669"/>
    <property type="project" value="InterPro"/>
</dbReference>
<sequence>MWIMVTVVLLSSRQLGFLNIPPEIRHTVDFVAIMSKAEAEALPPSTRAWLSRVEHVPIASNDGVLWQYDEMEALALIRALPGKPTAIVTFDEGATLLAANLRAQLDVPGARPDEILRYRDKLLMKRHVRAAGLKTPEADRLPQPGDWPSYTALAARFGPRMVIKPVDSAGTNAVHIVADEDAFTHAVKRSQQLSLDYEIETFAEGKLYHCDTIWSGDELLFTACTEYVAPTIEFQNGFPLGGRAMNPHSTLSSRLIDFAVDAVRALGVASVAQHTELMVGPDGAITFIESGARPPGMLVAQMYERAFGLNILTLALAANVGGALASVIMPPAVARPPLLQDAFYLVYPRGHGWVTGVRSPPDDLVGRLDMRSHTTKGDWHEGCRSNLDFTTTVLCGGDRDFVDHAYAAMTIFAPVEYAN</sequence>
<keyword evidence="2 4" id="KW-0547">Nucleotide-binding</keyword>
<organism evidence="6 7">
    <name type="scientific">Azospirillum cavernae</name>
    <dbReference type="NCBI Taxonomy" id="2320860"/>
    <lineage>
        <taxon>Bacteria</taxon>
        <taxon>Pseudomonadati</taxon>
        <taxon>Pseudomonadota</taxon>
        <taxon>Alphaproteobacteria</taxon>
        <taxon>Rhodospirillales</taxon>
        <taxon>Azospirillaceae</taxon>
        <taxon>Azospirillum</taxon>
    </lineage>
</organism>
<name>A0A418VQC9_9PROT</name>
<evidence type="ECO:0000256" key="2">
    <source>
        <dbReference type="ARBA" id="ARBA00022741"/>
    </source>
</evidence>
<evidence type="ECO:0000256" key="4">
    <source>
        <dbReference type="PROSITE-ProRule" id="PRU00409"/>
    </source>
</evidence>
<keyword evidence="3 4" id="KW-0067">ATP-binding</keyword>
<dbReference type="PROSITE" id="PS50975">
    <property type="entry name" value="ATP_GRASP"/>
    <property type="match status" value="1"/>
</dbReference>
<dbReference type="AlphaFoldDB" id="A0A418VQC9"/>
<dbReference type="Gene3D" id="3.40.50.20">
    <property type="match status" value="1"/>
</dbReference>
<dbReference type="Pfam" id="PF02655">
    <property type="entry name" value="ATP-grasp_3"/>
    <property type="match status" value="1"/>
</dbReference>
<reference evidence="6 7" key="1">
    <citation type="submission" date="2018-09" db="EMBL/GenBank/DDBJ databases">
        <authorList>
            <person name="Zhu H."/>
        </authorList>
    </citation>
    <scope>NUCLEOTIDE SEQUENCE [LARGE SCALE GENOMIC DNA]</scope>
    <source>
        <strain evidence="6 7">K2W22B-5</strain>
    </source>
</reference>